<keyword evidence="2" id="KW-0808">Transferase</keyword>
<dbReference type="GO" id="GO:0008168">
    <property type="term" value="F:methyltransferase activity"/>
    <property type="evidence" value="ECO:0007669"/>
    <property type="project" value="UniProtKB-KW"/>
</dbReference>
<dbReference type="PANTHER" id="PTHR13369">
    <property type="match status" value="1"/>
</dbReference>
<dbReference type="OrthoDB" id="5502211at2"/>
<dbReference type="EMBL" id="NIDE01000011">
    <property type="protein sequence ID" value="OWK39184.1"/>
    <property type="molecule type" value="Genomic_DNA"/>
</dbReference>
<keyword evidence="2" id="KW-0489">Methyltransferase</keyword>
<evidence type="ECO:0000259" key="1">
    <source>
        <dbReference type="Pfam" id="PF13679"/>
    </source>
</evidence>
<dbReference type="Gene3D" id="3.40.50.150">
    <property type="entry name" value="Vaccinia Virus protein VP39"/>
    <property type="match status" value="1"/>
</dbReference>
<feature type="domain" description="Methyltransferase" evidence="1">
    <location>
        <begin position="165"/>
        <end position="301"/>
    </location>
</feature>
<dbReference type="SUPFAM" id="SSF53335">
    <property type="entry name" value="S-adenosyl-L-methionine-dependent methyltransferases"/>
    <property type="match status" value="1"/>
</dbReference>
<dbReference type="Proteomes" id="UP000214646">
    <property type="component" value="Unassembled WGS sequence"/>
</dbReference>
<name>A0A225DHM5_9BACT</name>
<dbReference type="InterPro" id="IPR025714">
    <property type="entry name" value="Methyltranfer_dom"/>
</dbReference>
<reference evidence="3" key="1">
    <citation type="submission" date="2017-06" db="EMBL/GenBank/DDBJ databases">
        <title>Genome analysis of Fimbriiglobus ruber SP5, the first member of the order Planctomycetales with confirmed chitinolytic capability.</title>
        <authorList>
            <person name="Ravin N.V."/>
            <person name="Rakitin A.L."/>
            <person name="Ivanova A.A."/>
            <person name="Beletsky A.V."/>
            <person name="Kulichevskaya I.S."/>
            <person name="Mardanov A.V."/>
            <person name="Dedysh S.N."/>
        </authorList>
    </citation>
    <scope>NUCLEOTIDE SEQUENCE [LARGE SCALE GENOMIC DNA]</scope>
    <source>
        <strain evidence="3">SP5</strain>
    </source>
</reference>
<dbReference type="GO" id="GO:0005737">
    <property type="term" value="C:cytoplasm"/>
    <property type="evidence" value="ECO:0007669"/>
    <property type="project" value="TreeGrafter"/>
</dbReference>
<evidence type="ECO:0000313" key="2">
    <source>
        <dbReference type="EMBL" id="OWK39184.1"/>
    </source>
</evidence>
<protein>
    <submittedName>
        <fullName evidence="2">Methyltransferase</fullName>
    </submittedName>
</protein>
<organism evidence="2 3">
    <name type="scientific">Fimbriiglobus ruber</name>
    <dbReference type="NCBI Taxonomy" id="1908690"/>
    <lineage>
        <taxon>Bacteria</taxon>
        <taxon>Pseudomonadati</taxon>
        <taxon>Planctomycetota</taxon>
        <taxon>Planctomycetia</taxon>
        <taxon>Gemmatales</taxon>
        <taxon>Gemmataceae</taxon>
        <taxon>Fimbriiglobus</taxon>
    </lineage>
</organism>
<sequence>MTSPDLDRATLRQLVLDTVLAPDFRRATFAGVPRGPGPCRWVRVAVRPVALRGERHLQISYFDAKKDVTKNVPVAEAAESLDEVLAAGFSRVHLSTAAEEIDAQLTKKGKILLGRRKSAAPVPEPSLAHDHVKNVPLPEGRADRLLEVMGVLTREGRVRPTMRAKYTQINEFLTHLAHSLDAAGLRGLDRPVEIVDCGCGSSYLTLAAHHYLNTVLGIPARITGVDVNEEVIRKSADRAAHLGADRPAFACGRIGAAGTPPPDIVLALHACDTASDDALAHAVAANARLILCVPCCHHALNDALRADGPARVLRPLLRHGILHQRTADLATDAFRALALRVVGYKTDVIEFVSPEHTARNLMIRAVRGAPVGEWSFVREYQEMRRFWGVTPYIEAALGESFRQLTADEAVETELPTVEALSE</sequence>
<dbReference type="Pfam" id="PF13679">
    <property type="entry name" value="Methyltransf_32"/>
    <property type="match status" value="1"/>
</dbReference>
<dbReference type="GO" id="GO:0032259">
    <property type="term" value="P:methylation"/>
    <property type="evidence" value="ECO:0007669"/>
    <property type="project" value="UniProtKB-KW"/>
</dbReference>
<gene>
    <name evidence="2" type="ORF">FRUB_06266</name>
</gene>
<evidence type="ECO:0000313" key="3">
    <source>
        <dbReference type="Proteomes" id="UP000214646"/>
    </source>
</evidence>
<dbReference type="AlphaFoldDB" id="A0A225DHM5"/>
<dbReference type="CDD" id="cd02440">
    <property type="entry name" value="AdoMet_MTases"/>
    <property type="match status" value="1"/>
</dbReference>
<keyword evidence="3" id="KW-1185">Reference proteome</keyword>
<accession>A0A225DHM5</accession>
<proteinExistence type="predicted"/>
<dbReference type="RefSeq" id="WP_088257138.1">
    <property type="nucleotide sequence ID" value="NZ_NIDE01000011.1"/>
</dbReference>
<dbReference type="PANTHER" id="PTHR13369:SF3">
    <property type="entry name" value="METHYLTRANSFERASE DOMAIN-CONTAINING PROTEIN"/>
    <property type="match status" value="1"/>
</dbReference>
<dbReference type="InterPro" id="IPR029063">
    <property type="entry name" value="SAM-dependent_MTases_sf"/>
</dbReference>
<comment type="caution">
    <text evidence="2">The sequence shown here is derived from an EMBL/GenBank/DDBJ whole genome shotgun (WGS) entry which is preliminary data.</text>
</comment>